<keyword evidence="1" id="KW-0812">Transmembrane</keyword>
<dbReference type="STRING" id="696762.PFRI_31700"/>
<evidence type="ECO:0000313" key="2">
    <source>
        <dbReference type="EMBL" id="OJI92685.1"/>
    </source>
</evidence>
<reference evidence="2 3" key="1">
    <citation type="submission" date="2016-10" db="EMBL/GenBank/DDBJ databases">
        <title>Genome sequence of Planktotalea frisia SH6-1.</title>
        <authorList>
            <person name="Poehlein A."/>
            <person name="Bakenhus I."/>
            <person name="Voget S."/>
            <person name="Brinkhoff T."/>
            <person name="Simon M."/>
        </authorList>
    </citation>
    <scope>NUCLEOTIDE SEQUENCE [LARGE SCALE GENOMIC DNA]</scope>
    <source>
        <strain evidence="2 3">SH6-1</strain>
    </source>
</reference>
<evidence type="ECO:0000313" key="3">
    <source>
        <dbReference type="Proteomes" id="UP000184514"/>
    </source>
</evidence>
<name>A0A1L9NTR0_9RHOB</name>
<accession>A0A1L9NTR0</accession>
<keyword evidence="3" id="KW-1185">Reference proteome</keyword>
<gene>
    <name evidence="2" type="ORF">PFRI_31700</name>
</gene>
<dbReference type="RefSeq" id="WP_072631680.1">
    <property type="nucleotide sequence ID" value="NZ_MLCB01000172.1"/>
</dbReference>
<feature type="transmembrane region" description="Helical" evidence="1">
    <location>
        <begin position="12"/>
        <end position="32"/>
    </location>
</feature>
<dbReference type="Proteomes" id="UP000184514">
    <property type="component" value="Unassembled WGS sequence"/>
</dbReference>
<proteinExistence type="predicted"/>
<dbReference type="EMBL" id="MLCB01000172">
    <property type="protein sequence ID" value="OJI92685.1"/>
    <property type="molecule type" value="Genomic_DNA"/>
</dbReference>
<feature type="transmembrane region" description="Helical" evidence="1">
    <location>
        <begin position="38"/>
        <end position="58"/>
    </location>
</feature>
<organism evidence="2 3">
    <name type="scientific">Planktotalea frisia</name>
    <dbReference type="NCBI Taxonomy" id="696762"/>
    <lineage>
        <taxon>Bacteria</taxon>
        <taxon>Pseudomonadati</taxon>
        <taxon>Pseudomonadota</taxon>
        <taxon>Alphaproteobacteria</taxon>
        <taxon>Rhodobacterales</taxon>
        <taxon>Paracoccaceae</taxon>
        <taxon>Planktotalea</taxon>
    </lineage>
</organism>
<keyword evidence="1" id="KW-0472">Membrane</keyword>
<keyword evidence="1" id="KW-1133">Transmembrane helix</keyword>
<evidence type="ECO:0000256" key="1">
    <source>
        <dbReference type="SAM" id="Phobius"/>
    </source>
</evidence>
<protein>
    <submittedName>
        <fullName evidence="2">Uncharacterized protein</fullName>
    </submittedName>
</protein>
<dbReference type="OrthoDB" id="7851333at2"/>
<dbReference type="AlphaFoldDB" id="A0A1L9NTR0"/>
<sequence length="175" mass="18901">MSFVRPEAQAALWHWREVLLGVVLAALAGFWAFNAFGILRILALVLLTFAVLLILTGIQRGRFRGRGGGQGVVQVIEGQVRYYGPLTGGAVAISEMAALSLDGRSKPAHWLLVPDQGATLQIPVSAEGADALFDAFTGLSGLKTEHLLRLKQAGAPRLQVVWRRKDVQAIINSLH</sequence>
<comment type="caution">
    <text evidence="2">The sequence shown here is derived from an EMBL/GenBank/DDBJ whole genome shotgun (WGS) entry which is preliminary data.</text>
</comment>